<accession>A0AAN6PGM3</accession>
<name>A0AAN6PGM3_9PEZI</name>
<dbReference type="EC" id="2.7.11.1" evidence="1"/>
<evidence type="ECO:0000313" key="6">
    <source>
        <dbReference type="Proteomes" id="UP001303115"/>
    </source>
</evidence>
<proteinExistence type="predicted"/>
<gene>
    <name evidence="5" type="ORF">C8A01DRAFT_47808</name>
</gene>
<dbReference type="GO" id="GO:0004674">
    <property type="term" value="F:protein serine/threonine kinase activity"/>
    <property type="evidence" value="ECO:0007669"/>
    <property type="project" value="UniProtKB-EC"/>
</dbReference>
<dbReference type="AlphaFoldDB" id="A0AAN6PGM3"/>
<evidence type="ECO:0000256" key="1">
    <source>
        <dbReference type="ARBA" id="ARBA00012513"/>
    </source>
</evidence>
<evidence type="ECO:0000256" key="4">
    <source>
        <dbReference type="SAM" id="MobiDB-lite"/>
    </source>
</evidence>
<dbReference type="EMBL" id="MU854424">
    <property type="protein sequence ID" value="KAK4038609.1"/>
    <property type="molecule type" value="Genomic_DNA"/>
</dbReference>
<dbReference type="PROSITE" id="PS00109">
    <property type="entry name" value="PROTEIN_KINASE_TYR"/>
    <property type="match status" value="1"/>
</dbReference>
<evidence type="ECO:0000256" key="2">
    <source>
        <dbReference type="ARBA" id="ARBA00047899"/>
    </source>
</evidence>
<dbReference type="Gene3D" id="1.10.510.10">
    <property type="entry name" value="Transferase(Phosphotransferase) domain 1"/>
    <property type="match status" value="1"/>
</dbReference>
<comment type="caution">
    <text evidence="5">The sequence shown here is derived from an EMBL/GenBank/DDBJ whole genome shotgun (WGS) entry which is preliminary data.</text>
</comment>
<sequence>MDNPEDEATGFDTATCCIVRAIIDDLPLDVCAIDMTRPGNIVREWIGPACDPSPRTYYPSVVEYQLRCPVATVLRSQHAVVDRIASGVDKVVILPLGSVASEVQVGGEDVRVFRYRPHAPSYGGVWSEIQILSQLPRGHPNIVPLDHLILEEISGLGVVGYTTPFIDARSLDDSEEPPRPFKLKYLRELMALVDELNLTYGILHQDIAARNLVINPATDAVMLSNFSFATAIGHSSRWYPKAEYAYNDVTAVVILAYYLVTRDPKYQRYDLRRVAVNPAGVEIDHDPSVFYEEVMTWGIKRRLRSDIQCYTDLPHHLILPAPPKAPIDVFFDGSLGGSSTPVRVGRQVLAARQRLSWQRPPRSKLDKTRVMLATGEYAETAGNMPRGIMVRNSMRGFPQLPISMEGDKDAQGDGGHDRAEEDVSISIERDNGAQGAADGDRGGASEGGHDNLNAEEDVPMPPIEDMEALAMECSVS</sequence>
<feature type="compositionally biased region" description="Basic and acidic residues" evidence="4">
    <location>
        <begin position="438"/>
        <end position="449"/>
    </location>
</feature>
<reference evidence="6" key="1">
    <citation type="journal article" date="2023" name="Mol. Phylogenet. Evol.">
        <title>Genome-scale phylogeny and comparative genomics of the fungal order Sordariales.</title>
        <authorList>
            <person name="Hensen N."/>
            <person name="Bonometti L."/>
            <person name="Westerberg I."/>
            <person name="Brannstrom I.O."/>
            <person name="Guillou S."/>
            <person name="Cros-Aarteil S."/>
            <person name="Calhoun S."/>
            <person name="Haridas S."/>
            <person name="Kuo A."/>
            <person name="Mondo S."/>
            <person name="Pangilinan J."/>
            <person name="Riley R."/>
            <person name="LaButti K."/>
            <person name="Andreopoulos B."/>
            <person name="Lipzen A."/>
            <person name="Chen C."/>
            <person name="Yan M."/>
            <person name="Daum C."/>
            <person name="Ng V."/>
            <person name="Clum A."/>
            <person name="Steindorff A."/>
            <person name="Ohm R.A."/>
            <person name="Martin F."/>
            <person name="Silar P."/>
            <person name="Natvig D.O."/>
            <person name="Lalanne C."/>
            <person name="Gautier V."/>
            <person name="Ament-Velasquez S.L."/>
            <person name="Kruys A."/>
            <person name="Hutchinson M.I."/>
            <person name="Powell A.J."/>
            <person name="Barry K."/>
            <person name="Miller A.N."/>
            <person name="Grigoriev I.V."/>
            <person name="Debuchy R."/>
            <person name="Gladieux P."/>
            <person name="Hiltunen Thoren M."/>
            <person name="Johannesson H."/>
        </authorList>
    </citation>
    <scope>NUCLEOTIDE SEQUENCE [LARGE SCALE GENOMIC DNA]</scope>
    <source>
        <strain evidence="6">CBS 284.82</strain>
    </source>
</reference>
<feature type="region of interest" description="Disordered" evidence="4">
    <location>
        <begin position="401"/>
        <end position="465"/>
    </location>
</feature>
<comment type="catalytic activity">
    <reaction evidence="3">
        <text>L-seryl-[protein] + ATP = O-phospho-L-seryl-[protein] + ADP + H(+)</text>
        <dbReference type="Rhea" id="RHEA:17989"/>
        <dbReference type="Rhea" id="RHEA-COMP:9863"/>
        <dbReference type="Rhea" id="RHEA-COMP:11604"/>
        <dbReference type="ChEBI" id="CHEBI:15378"/>
        <dbReference type="ChEBI" id="CHEBI:29999"/>
        <dbReference type="ChEBI" id="CHEBI:30616"/>
        <dbReference type="ChEBI" id="CHEBI:83421"/>
        <dbReference type="ChEBI" id="CHEBI:456216"/>
        <dbReference type="EC" id="2.7.11.1"/>
    </reaction>
</comment>
<dbReference type="SUPFAM" id="SSF56112">
    <property type="entry name" value="Protein kinase-like (PK-like)"/>
    <property type="match status" value="1"/>
</dbReference>
<dbReference type="Proteomes" id="UP001303115">
    <property type="component" value="Unassembled WGS sequence"/>
</dbReference>
<organism evidence="5 6">
    <name type="scientific">Parachaetomium inaequale</name>
    <dbReference type="NCBI Taxonomy" id="2588326"/>
    <lineage>
        <taxon>Eukaryota</taxon>
        <taxon>Fungi</taxon>
        <taxon>Dikarya</taxon>
        <taxon>Ascomycota</taxon>
        <taxon>Pezizomycotina</taxon>
        <taxon>Sordariomycetes</taxon>
        <taxon>Sordariomycetidae</taxon>
        <taxon>Sordariales</taxon>
        <taxon>Chaetomiaceae</taxon>
        <taxon>Parachaetomium</taxon>
    </lineage>
</organism>
<protein>
    <recommendedName>
        <fullName evidence="1">non-specific serine/threonine protein kinase</fullName>
        <ecNumber evidence="1">2.7.11.1</ecNumber>
    </recommendedName>
</protein>
<feature type="compositionally biased region" description="Basic and acidic residues" evidence="4">
    <location>
        <begin position="405"/>
        <end position="431"/>
    </location>
</feature>
<evidence type="ECO:0000313" key="5">
    <source>
        <dbReference type="EMBL" id="KAK4038609.1"/>
    </source>
</evidence>
<dbReference type="InterPro" id="IPR008266">
    <property type="entry name" value="Tyr_kinase_AS"/>
</dbReference>
<dbReference type="InterPro" id="IPR011009">
    <property type="entry name" value="Kinase-like_dom_sf"/>
</dbReference>
<evidence type="ECO:0000256" key="3">
    <source>
        <dbReference type="ARBA" id="ARBA00048679"/>
    </source>
</evidence>
<keyword evidence="6" id="KW-1185">Reference proteome</keyword>
<comment type="catalytic activity">
    <reaction evidence="2">
        <text>L-threonyl-[protein] + ATP = O-phospho-L-threonyl-[protein] + ADP + H(+)</text>
        <dbReference type="Rhea" id="RHEA:46608"/>
        <dbReference type="Rhea" id="RHEA-COMP:11060"/>
        <dbReference type="Rhea" id="RHEA-COMP:11605"/>
        <dbReference type="ChEBI" id="CHEBI:15378"/>
        <dbReference type="ChEBI" id="CHEBI:30013"/>
        <dbReference type="ChEBI" id="CHEBI:30616"/>
        <dbReference type="ChEBI" id="CHEBI:61977"/>
        <dbReference type="ChEBI" id="CHEBI:456216"/>
        <dbReference type="EC" id="2.7.11.1"/>
    </reaction>
</comment>